<evidence type="ECO:0000313" key="2">
    <source>
        <dbReference type="Proteomes" id="UP000282832"/>
    </source>
</evidence>
<organism evidence="1 2">
    <name type="scientific">Sandaracinomonas limnophila</name>
    <dbReference type="NCBI Taxonomy" id="1862386"/>
    <lineage>
        <taxon>Bacteria</taxon>
        <taxon>Pseudomonadati</taxon>
        <taxon>Bacteroidota</taxon>
        <taxon>Cytophagia</taxon>
        <taxon>Cytophagales</taxon>
        <taxon>Flectobacillaceae</taxon>
        <taxon>Sandaracinomonas</taxon>
    </lineage>
</organism>
<evidence type="ECO:0000313" key="1">
    <source>
        <dbReference type="EMBL" id="RVU25063.1"/>
    </source>
</evidence>
<dbReference type="EMBL" id="SACY01000003">
    <property type="protein sequence ID" value="RVU25063.1"/>
    <property type="molecule type" value="Genomic_DNA"/>
</dbReference>
<comment type="caution">
    <text evidence="1">The sequence shown here is derived from an EMBL/GenBank/DDBJ whole genome shotgun (WGS) entry which is preliminary data.</text>
</comment>
<accession>A0A437PS27</accession>
<name>A0A437PS27_9BACT</name>
<keyword evidence="2" id="KW-1185">Reference proteome</keyword>
<sequence length="270" mass="32191">MKDEIIEFCKLNNWLTWEEVACAIFYLNRTDKIDEINPYFEGGDNLPKIVQEQLKKTNGFFMFDEQLQEVYRGLISKDWNEFSEWLARLNTGDQSVIDDFKYFELTSFLLLGSDNKYSIPYPQNLIYEVLQEINLDYSEKRRIEGKAILKFYGNIMTDEVNDSTSLLTKELNCFLIQDNSEKMRIAFQFDVPDLELYEYWEYGVNFKYSNTEKIEALGCDNYMINKHQFLLKLDPFIENKLMEGFDHFGMACLFEGDFEIDKSRQRNFVF</sequence>
<proteinExistence type="predicted"/>
<reference evidence="1 2" key="1">
    <citation type="submission" date="2019-01" db="EMBL/GenBank/DDBJ databases">
        <authorList>
            <person name="Chen W.-M."/>
        </authorList>
    </citation>
    <scope>NUCLEOTIDE SEQUENCE [LARGE SCALE GENOMIC DNA]</scope>
    <source>
        <strain evidence="1 2">FSY-15</strain>
    </source>
</reference>
<dbReference type="Proteomes" id="UP000282832">
    <property type="component" value="Unassembled WGS sequence"/>
</dbReference>
<dbReference type="RefSeq" id="WP_127804373.1">
    <property type="nucleotide sequence ID" value="NZ_SACY01000003.1"/>
</dbReference>
<dbReference type="AlphaFoldDB" id="A0A437PS27"/>
<protein>
    <submittedName>
        <fullName evidence="1">Uncharacterized protein</fullName>
    </submittedName>
</protein>
<gene>
    <name evidence="1" type="ORF">EOJ36_08645</name>
</gene>